<feature type="transmembrane region" description="Helical" evidence="1">
    <location>
        <begin position="59"/>
        <end position="88"/>
    </location>
</feature>
<feature type="transmembrane region" description="Helical" evidence="1">
    <location>
        <begin position="128"/>
        <end position="145"/>
    </location>
</feature>
<dbReference type="OrthoDB" id="7238679at2"/>
<keyword evidence="1" id="KW-1133">Transmembrane helix</keyword>
<keyword evidence="3" id="KW-1185">Reference proteome</keyword>
<proteinExistence type="predicted"/>
<sequence length="479" mass="53020">MNLTKASIRQLDGPMPWVWAFVGLAAFAPVIYNGFPFVFHDTWNYVSRWDNLSRVYPPFYSFLAWTIGKLTSLYMVPVFQLGIGFYVIREFVGAFAASRNSALAALIAFAVVVLTQFAWLAGWLMPDVYAGIGAAAVMVLLLGEANMPARTWLILFLIACFSVVVSTANLLVMAAFAVTCLILRAFRGPPDRLRHYGTVAALVVLTMVGTLSANRLLYGHQALNDGGAALFFAKLTDAGIAQDYLHESCPQEPRPICAYLDELDRIHEWQGFLWNNAPDTLAMRTNAWVDPKGEFKGLNRQIVWNRWPQVLKLVAGDVFSLFKMTTLDTTGQGTGELVQLPQDDTVHTVIAKFYPGVVAEYETARQQTGKLTKFPAVFYEVSTYASYVLLLAMLVYSLVRANRQLGVICLAVFVVIALFVIVQGGLVGAYARYHVKISWLAWLCVLTSMARLVLEHRVSAGRPAAKEDQGMTSGSEAVR</sequence>
<dbReference type="AlphaFoldDB" id="A0A2C9D4B9"/>
<feature type="transmembrane region" description="Helical" evidence="1">
    <location>
        <begin position="17"/>
        <end position="39"/>
    </location>
</feature>
<name>A0A2C9D4B9_9HYPH</name>
<reference evidence="3" key="1">
    <citation type="submission" date="2017-09" db="EMBL/GenBank/DDBJ databases">
        <title>Genome sequence of Nannocystis excedens DSM 71.</title>
        <authorList>
            <person name="Blom J."/>
        </authorList>
    </citation>
    <scope>NUCLEOTIDE SEQUENCE [LARGE SCALE GENOMIC DNA]</scope>
    <source>
        <strain evidence="3">type strain: E19</strain>
    </source>
</reference>
<organism evidence="2 3">
    <name type="scientific">Hartmannibacter diazotrophicus</name>
    <dbReference type="NCBI Taxonomy" id="1482074"/>
    <lineage>
        <taxon>Bacteria</taxon>
        <taxon>Pseudomonadati</taxon>
        <taxon>Pseudomonadota</taxon>
        <taxon>Alphaproteobacteria</taxon>
        <taxon>Hyphomicrobiales</taxon>
        <taxon>Pleomorphomonadaceae</taxon>
        <taxon>Hartmannibacter</taxon>
    </lineage>
</organism>
<feature type="transmembrane region" description="Helical" evidence="1">
    <location>
        <begin position="100"/>
        <end position="122"/>
    </location>
</feature>
<gene>
    <name evidence="2" type="ORF">HDIA_1519</name>
</gene>
<keyword evidence="1" id="KW-0472">Membrane</keyword>
<accession>A0A2C9D4B9</accession>
<protein>
    <submittedName>
        <fullName evidence="2">Uncharacterized protein</fullName>
    </submittedName>
</protein>
<keyword evidence="1" id="KW-0812">Transmembrane</keyword>
<dbReference type="RefSeq" id="WP_099555628.1">
    <property type="nucleotide sequence ID" value="NZ_LT960614.1"/>
</dbReference>
<evidence type="ECO:0000256" key="1">
    <source>
        <dbReference type="SAM" id="Phobius"/>
    </source>
</evidence>
<evidence type="ECO:0000313" key="2">
    <source>
        <dbReference type="EMBL" id="SON55060.1"/>
    </source>
</evidence>
<feature type="transmembrane region" description="Helical" evidence="1">
    <location>
        <begin position="405"/>
        <end position="430"/>
    </location>
</feature>
<evidence type="ECO:0000313" key="3">
    <source>
        <dbReference type="Proteomes" id="UP000223606"/>
    </source>
</evidence>
<feature type="transmembrane region" description="Helical" evidence="1">
    <location>
        <begin position="437"/>
        <end position="454"/>
    </location>
</feature>
<dbReference type="EMBL" id="LT960614">
    <property type="protein sequence ID" value="SON55060.1"/>
    <property type="molecule type" value="Genomic_DNA"/>
</dbReference>
<dbReference type="Proteomes" id="UP000223606">
    <property type="component" value="Chromosome 1"/>
</dbReference>
<feature type="transmembrane region" description="Helical" evidence="1">
    <location>
        <begin position="377"/>
        <end position="399"/>
    </location>
</feature>
<dbReference type="KEGG" id="hdi:HDIA_1519"/>
<feature type="transmembrane region" description="Helical" evidence="1">
    <location>
        <begin position="152"/>
        <end position="184"/>
    </location>
</feature>